<dbReference type="InterPro" id="IPR028030">
    <property type="entry name" value="DUF4592"/>
</dbReference>
<comment type="caution">
    <text evidence="3">The sequence shown here is derived from an EMBL/GenBank/DDBJ whole genome shotgun (WGS) entry which is preliminary data.</text>
</comment>
<feature type="region of interest" description="Disordered" evidence="1">
    <location>
        <begin position="685"/>
        <end position="757"/>
    </location>
</feature>
<evidence type="ECO:0000313" key="4">
    <source>
        <dbReference type="Proteomes" id="UP000646548"/>
    </source>
</evidence>
<feature type="compositionally biased region" description="Polar residues" evidence="1">
    <location>
        <begin position="932"/>
        <end position="966"/>
    </location>
</feature>
<dbReference type="PANTHER" id="PTHR47743">
    <property type="entry name" value="KIAA1210 / KIAA1211 FAMILY MEMBER"/>
    <property type="match status" value="1"/>
</dbReference>
<dbReference type="InterPro" id="IPR026713">
    <property type="entry name" value="CRACD-like"/>
</dbReference>
<evidence type="ECO:0000259" key="2">
    <source>
        <dbReference type="Pfam" id="PF15262"/>
    </source>
</evidence>
<evidence type="ECO:0000256" key="1">
    <source>
        <dbReference type="SAM" id="MobiDB-lite"/>
    </source>
</evidence>
<dbReference type="Proteomes" id="UP000646548">
    <property type="component" value="Unassembled WGS sequence"/>
</dbReference>
<feature type="compositionally biased region" description="Polar residues" evidence="1">
    <location>
        <begin position="1104"/>
        <end position="1114"/>
    </location>
</feature>
<feature type="compositionally biased region" description="Polar residues" evidence="1">
    <location>
        <begin position="771"/>
        <end position="811"/>
    </location>
</feature>
<feature type="region of interest" description="Disordered" evidence="1">
    <location>
        <begin position="460"/>
        <end position="568"/>
    </location>
</feature>
<feature type="compositionally biased region" description="Basic and acidic residues" evidence="1">
    <location>
        <begin position="825"/>
        <end position="834"/>
    </location>
</feature>
<feature type="compositionally biased region" description="Low complexity" evidence="1">
    <location>
        <begin position="1091"/>
        <end position="1103"/>
    </location>
</feature>
<accession>A0A834BP94</accession>
<feature type="region of interest" description="Disordered" evidence="1">
    <location>
        <begin position="113"/>
        <end position="282"/>
    </location>
</feature>
<feature type="compositionally biased region" description="Basic and acidic residues" evidence="1">
    <location>
        <begin position="1075"/>
        <end position="1085"/>
    </location>
</feature>
<protein>
    <recommendedName>
        <fullName evidence="2">DUF4592 domain-containing protein</fullName>
    </recommendedName>
</protein>
<feature type="compositionally biased region" description="Basic and acidic residues" evidence="1">
    <location>
        <begin position="504"/>
        <end position="513"/>
    </location>
</feature>
<feature type="region of interest" description="Disordered" evidence="1">
    <location>
        <begin position="344"/>
        <end position="416"/>
    </location>
</feature>
<feature type="compositionally biased region" description="Basic and acidic residues" evidence="1">
    <location>
        <begin position="892"/>
        <end position="906"/>
    </location>
</feature>
<feature type="compositionally biased region" description="Basic and acidic residues" evidence="1">
    <location>
        <begin position="346"/>
        <end position="359"/>
    </location>
</feature>
<feature type="compositionally biased region" description="Basic and acidic residues" evidence="1">
    <location>
        <begin position="551"/>
        <end position="568"/>
    </location>
</feature>
<feature type="compositionally biased region" description="Polar residues" evidence="1">
    <location>
        <begin position="840"/>
        <end position="862"/>
    </location>
</feature>
<feature type="compositionally biased region" description="Polar residues" evidence="1">
    <location>
        <begin position="521"/>
        <end position="533"/>
    </location>
</feature>
<reference evidence="3" key="1">
    <citation type="journal article" name="BMC Genomics">
        <title>Long-read sequencing and de novo genome assembly of marine medaka (Oryzias melastigma).</title>
        <authorList>
            <person name="Liang P."/>
            <person name="Saqib H.S.A."/>
            <person name="Ni X."/>
            <person name="Shen Y."/>
        </authorList>
    </citation>
    <scope>NUCLEOTIDE SEQUENCE</scope>
    <source>
        <strain evidence="3">Bigg-433</strain>
    </source>
</reference>
<feature type="compositionally biased region" description="Polar residues" evidence="1">
    <location>
        <begin position="185"/>
        <end position="206"/>
    </location>
</feature>
<feature type="compositionally biased region" description="Polar residues" evidence="1">
    <location>
        <begin position="146"/>
        <end position="167"/>
    </location>
</feature>
<name>A0A834BP94_ORYME</name>
<feature type="compositionally biased region" description="Basic and acidic residues" evidence="1">
    <location>
        <begin position="628"/>
        <end position="641"/>
    </location>
</feature>
<feature type="region of interest" description="Disordered" evidence="1">
    <location>
        <begin position="1025"/>
        <end position="1133"/>
    </location>
</feature>
<organism evidence="3 4">
    <name type="scientific">Oryzias melastigma</name>
    <name type="common">Marine medaka</name>
    <dbReference type="NCBI Taxonomy" id="30732"/>
    <lineage>
        <taxon>Eukaryota</taxon>
        <taxon>Metazoa</taxon>
        <taxon>Chordata</taxon>
        <taxon>Craniata</taxon>
        <taxon>Vertebrata</taxon>
        <taxon>Euteleostomi</taxon>
        <taxon>Actinopterygii</taxon>
        <taxon>Neopterygii</taxon>
        <taxon>Teleostei</taxon>
        <taxon>Neoteleostei</taxon>
        <taxon>Acanthomorphata</taxon>
        <taxon>Ovalentaria</taxon>
        <taxon>Atherinomorphae</taxon>
        <taxon>Beloniformes</taxon>
        <taxon>Adrianichthyidae</taxon>
        <taxon>Oryziinae</taxon>
        <taxon>Oryzias</taxon>
    </lineage>
</organism>
<proteinExistence type="predicted"/>
<feature type="compositionally biased region" description="Basic and acidic residues" evidence="1">
    <location>
        <begin position="132"/>
        <end position="143"/>
    </location>
</feature>
<feature type="region of interest" description="Disordered" evidence="1">
    <location>
        <begin position="588"/>
        <end position="641"/>
    </location>
</feature>
<evidence type="ECO:0000313" key="3">
    <source>
        <dbReference type="EMBL" id="KAF6717043.1"/>
    </source>
</evidence>
<feature type="compositionally biased region" description="Polar residues" evidence="1">
    <location>
        <begin position="360"/>
        <end position="380"/>
    </location>
</feature>
<feature type="compositionally biased region" description="Polar residues" evidence="1">
    <location>
        <begin position="393"/>
        <end position="405"/>
    </location>
</feature>
<dbReference type="PANTHER" id="PTHR47743:SF1">
    <property type="entry name" value="CRACD-LIKE PROTEIN"/>
    <property type="match status" value="1"/>
</dbReference>
<feature type="compositionally biased region" description="Basic residues" evidence="1">
    <location>
        <begin position="227"/>
        <end position="246"/>
    </location>
</feature>
<feature type="compositionally biased region" description="Basic and acidic residues" evidence="1">
    <location>
        <begin position="596"/>
        <end position="606"/>
    </location>
</feature>
<feature type="compositionally biased region" description="Low complexity" evidence="1">
    <location>
        <begin position="967"/>
        <end position="981"/>
    </location>
</feature>
<dbReference type="Pfam" id="PF15262">
    <property type="entry name" value="DUF4592"/>
    <property type="match status" value="1"/>
</dbReference>
<feature type="compositionally biased region" description="Polar residues" evidence="1">
    <location>
        <begin position="910"/>
        <end position="919"/>
    </location>
</feature>
<dbReference type="EMBL" id="WKFB01000888">
    <property type="protein sequence ID" value="KAF6717043.1"/>
    <property type="molecule type" value="Genomic_DNA"/>
</dbReference>
<feature type="compositionally biased region" description="Polar residues" evidence="1">
    <location>
        <begin position="726"/>
        <end position="738"/>
    </location>
</feature>
<sequence length="1133" mass="124321">MESFSGDAEEGTEDLAGNKKFKIKSLKTRLFRKSKKSASEKAEKLTQSVSDITFAERLGSDEDLLSGQRIMGSRALSHDSIFLSEEGLEDPEPPRILSQENVHGKIKALQMKLQLQKMHFGPPPSVLPVRSPDSEDKSGHSEDLLFQSSHETSGETVTPQGILNKTQLVYPPLCPFPNPAPIKSLSPTFSNPWSFSAPQNSPTSTAEPPLDFSTPPRALSRLDSSAARHRMSVKPRNQRASTKKKISSVSQSESFPHVPNNKEESEKEQEEKDEIIQKSEEEVPQELLVTFEETPPITLDPPLKPSSLSFPQLEPAVLPEVFQVTPDVETVDAASSELSSFLESELSNKRELVTSHEKTNTGTSEVPSDQISSHLRSRSPSEILDFRGITRPSPGSGSFHFSNVRSGDEDRPRSSSFVLKQAEALHKQEEKSMKDKEDLKSFQLKGSPFALGRFKPEGASIKASVAPWEKKESTKAEEPASPTKTVPAEAVTPETEEVDSYRGQLEETEKAQDFRGITRPSPGSGSFHFSNVRSGDEDRPRSSSFVLKQAEALHKQEEKSVKDKEDLKSFQLKGSPFALGRFKPEGASIKASVAPWEKKESTKAEEPASPTKEAVTPETQEVDSYRGQLEEAEKAQEEEKKTAFGIKLRATSQSIKYRSEAAPNRLSKTIMQEEFDENPKKLEVYEKSSETSEKLPIITSSTLRPTDPAPAGVSFQKKHNIPATDNLASANSVQTSSCAVKEAEPQPSPQTSSSSEVSWISLAMEKTRTIQQLFTSRLSRDSGAQPQPTAQSETMSGQQNPTVSSSANQPTADKKAAREVSSSRFLRDIVDQTEIKIVPETQSETLKCQQHPTQTPNQSLSDTVKEQTLETSVKPSIVVKRQKIASPALSHTSRESHSFKQTKEDLIDTSLHTSQSPSPSALPANPWATLSPLRSASQTVSSSHPEPPAQTSVQQQQTPWSIPLKSTTAAQTPASAAPPADSESEEKEVPIQKEAPSLSVRRAVWTGSASDRAVFLEKRAAWTTTPVIKGVELRKPQTEIQTTGDPPSPARVTPSSKDTTADGKQWGAESSPFKVPERPRDEKWLRRNLGSSPSPSSSPTQPSVLQSMSDSGQPSWMELAKRKSMAWSDKTMD</sequence>
<dbReference type="AlphaFoldDB" id="A0A834BP94"/>
<feature type="region of interest" description="Disordered" evidence="1">
    <location>
        <begin position="881"/>
        <end position="1004"/>
    </location>
</feature>
<feature type="region of interest" description="Disordered" evidence="1">
    <location>
        <begin position="771"/>
        <end position="868"/>
    </location>
</feature>
<feature type="domain" description="DUF4592" evidence="2">
    <location>
        <begin position="116"/>
        <end position="243"/>
    </location>
</feature>
<feature type="compositionally biased region" description="Basic and acidic residues" evidence="1">
    <location>
        <begin position="468"/>
        <end position="478"/>
    </location>
</feature>
<gene>
    <name evidence="3" type="ORF">FQA47_000119</name>
</gene>